<protein>
    <submittedName>
        <fullName evidence="2">Uncharacterized protein</fullName>
    </submittedName>
</protein>
<feature type="compositionally biased region" description="Basic and acidic residues" evidence="1">
    <location>
        <begin position="142"/>
        <end position="154"/>
    </location>
</feature>
<evidence type="ECO:0000313" key="2">
    <source>
        <dbReference type="EMBL" id="MBB5998156.1"/>
    </source>
</evidence>
<proteinExistence type="predicted"/>
<reference evidence="2 3" key="1">
    <citation type="submission" date="2020-08" db="EMBL/GenBank/DDBJ databases">
        <title>Sequencing the genomes of 1000 actinobacteria strains.</title>
        <authorList>
            <person name="Klenk H.-P."/>
        </authorList>
    </citation>
    <scope>NUCLEOTIDE SEQUENCE [LARGE SCALE GENOMIC DNA]</scope>
    <source>
        <strain evidence="2 3">DSM 44593</strain>
    </source>
</reference>
<feature type="region of interest" description="Disordered" evidence="1">
    <location>
        <begin position="94"/>
        <end position="185"/>
    </location>
</feature>
<organism evidence="2 3">
    <name type="scientific">Streptomonospora salina</name>
    <dbReference type="NCBI Taxonomy" id="104205"/>
    <lineage>
        <taxon>Bacteria</taxon>
        <taxon>Bacillati</taxon>
        <taxon>Actinomycetota</taxon>
        <taxon>Actinomycetes</taxon>
        <taxon>Streptosporangiales</taxon>
        <taxon>Nocardiopsidaceae</taxon>
        <taxon>Streptomonospora</taxon>
    </lineage>
</organism>
<evidence type="ECO:0000256" key="1">
    <source>
        <dbReference type="SAM" id="MobiDB-lite"/>
    </source>
</evidence>
<dbReference type="AlphaFoldDB" id="A0A841E571"/>
<dbReference type="RefSeq" id="WP_184634284.1">
    <property type="nucleotide sequence ID" value="NZ_BAABKT010000019.1"/>
</dbReference>
<keyword evidence="3" id="KW-1185">Reference proteome</keyword>
<dbReference type="Proteomes" id="UP000578077">
    <property type="component" value="Unassembled WGS sequence"/>
</dbReference>
<gene>
    <name evidence="2" type="ORF">HNR25_001907</name>
</gene>
<feature type="compositionally biased region" description="Basic and acidic residues" evidence="1">
    <location>
        <begin position="161"/>
        <end position="173"/>
    </location>
</feature>
<name>A0A841E571_9ACTN</name>
<evidence type="ECO:0000313" key="3">
    <source>
        <dbReference type="Proteomes" id="UP000578077"/>
    </source>
</evidence>
<accession>A0A841E571</accession>
<dbReference type="EMBL" id="JACHLY010000001">
    <property type="protein sequence ID" value="MBB5998156.1"/>
    <property type="molecule type" value="Genomic_DNA"/>
</dbReference>
<comment type="caution">
    <text evidence="2">The sequence shown here is derived from an EMBL/GenBank/DDBJ whole genome shotgun (WGS) entry which is preliminary data.</text>
</comment>
<sequence>MDVTTWLLRRARPRPFVVTALGGTGLRIAVEDELRRRSWQPALTPVAADMLVVCGPSDGELAQVLDRVWEQIPEPRVRVLLDARDDVARSLNEGSAALAESAEIPRREPPLADSAHPAPDPSGHGGAGSGRHEDSGAADASAHSEEHGAHDRSEGAGSAAADEHGGHSGHDMHGGGAEMPGGLPMAERAADRDGLTLDRLHAELGPALPDWPAGLRVSLTLQGDVVHDAAASVVGAPPADTARFWTAPHLGGRERGGLSAEAAAALDGMQRLLAVAGWSDAAATGRRLRDDLLRRGPRETWRAQCRRWTRTVRRSRLLRWSTDGLGSVAPDAPEALRGDVTARWKRRLDTIEAAAAQKGAAPTPTDAGTAAQCALDLLPSLLAGQELAAVRLIVASLDPDLEAPVADGAEAHHG</sequence>